<proteinExistence type="inferred from homology"/>
<dbReference type="CDD" id="cd16031">
    <property type="entry name" value="G6S_like"/>
    <property type="match status" value="1"/>
</dbReference>
<dbReference type="Pfam" id="PF00884">
    <property type="entry name" value="Sulfatase"/>
    <property type="match status" value="1"/>
</dbReference>
<dbReference type="AlphaFoldDB" id="A0A2G7G0C7"/>
<evidence type="ECO:0000256" key="6">
    <source>
        <dbReference type="ARBA" id="ARBA00023180"/>
    </source>
</evidence>
<evidence type="ECO:0000256" key="5">
    <source>
        <dbReference type="ARBA" id="ARBA00023163"/>
    </source>
</evidence>
<dbReference type="InterPro" id="IPR024607">
    <property type="entry name" value="Sulfatase_CS"/>
</dbReference>
<dbReference type="SMART" id="SM00906">
    <property type="entry name" value="Fungal_trans"/>
    <property type="match status" value="1"/>
</dbReference>
<evidence type="ECO:0000256" key="7">
    <source>
        <dbReference type="ARBA" id="ARBA00023242"/>
    </source>
</evidence>
<keyword evidence="4" id="KW-0805">Transcription regulation</keyword>
<evidence type="ECO:0000313" key="11">
    <source>
        <dbReference type="Proteomes" id="UP000231358"/>
    </source>
</evidence>
<dbReference type="InterPro" id="IPR017850">
    <property type="entry name" value="Alkaline_phosphatase_core_sf"/>
</dbReference>
<gene>
    <name evidence="10" type="ORF">AARAC_004689</name>
</gene>
<accession>A0A2G7G0C7</accession>
<dbReference type="GO" id="GO:0006351">
    <property type="term" value="P:DNA-templated transcription"/>
    <property type="evidence" value="ECO:0007669"/>
    <property type="project" value="InterPro"/>
</dbReference>
<dbReference type="PROSITE" id="PS00149">
    <property type="entry name" value="SULFATASE_2"/>
    <property type="match status" value="1"/>
</dbReference>
<dbReference type="InterPro" id="IPR007219">
    <property type="entry name" value="XnlR_reg_dom"/>
</dbReference>
<keyword evidence="7" id="KW-0539">Nucleus</keyword>
<dbReference type="EMBL" id="NEXV01000266">
    <property type="protein sequence ID" value="PIG86252.1"/>
    <property type="molecule type" value="Genomic_DNA"/>
</dbReference>
<keyword evidence="5" id="KW-0804">Transcription</keyword>
<evidence type="ECO:0000256" key="1">
    <source>
        <dbReference type="ARBA" id="ARBA00008779"/>
    </source>
</evidence>
<dbReference type="SUPFAM" id="SSF53649">
    <property type="entry name" value="Alkaline phosphatase-like"/>
    <property type="match status" value="1"/>
</dbReference>
<evidence type="ECO:0000259" key="9">
    <source>
        <dbReference type="SMART" id="SM00906"/>
    </source>
</evidence>
<protein>
    <submittedName>
        <fullName evidence="10">Sulfatase</fullName>
    </submittedName>
</protein>
<dbReference type="GO" id="GO:0016787">
    <property type="term" value="F:hydrolase activity"/>
    <property type="evidence" value="ECO:0007669"/>
    <property type="project" value="UniProtKB-KW"/>
</dbReference>
<keyword evidence="3" id="KW-0378">Hydrolase</keyword>
<comment type="caution">
    <text evidence="10">The sequence shown here is derived from an EMBL/GenBank/DDBJ whole genome shotgun (WGS) entry which is preliminary data.</text>
</comment>
<evidence type="ECO:0000313" key="10">
    <source>
        <dbReference type="EMBL" id="PIG86252.1"/>
    </source>
</evidence>
<dbReference type="Pfam" id="PF04082">
    <property type="entry name" value="Fungal_trans"/>
    <property type="match status" value="1"/>
</dbReference>
<evidence type="ECO:0000256" key="2">
    <source>
        <dbReference type="ARBA" id="ARBA00022729"/>
    </source>
</evidence>
<dbReference type="PANTHER" id="PTHR43108:SF6">
    <property type="entry name" value="N-SULPHOGLUCOSAMINE SULPHOHYDROLASE"/>
    <property type="match status" value="1"/>
</dbReference>
<reference evidence="10 11" key="1">
    <citation type="submission" date="2017-05" db="EMBL/GenBank/DDBJ databases">
        <title>Genome sequence for an aflatoxigenic pathogen of Argentinian peanut, Aspergillus arachidicola.</title>
        <authorList>
            <person name="Moore G."/>
            <person name="Beltz S.B."/>
            <person name="Mack B.M."/>
        </authorList>
    </citation>
    <scope>NUCLEOTIDE SEQUENCE [LARGE SCALE GENOMIC DNA]</scope>
    <source>
        <strain evidence="10 11">CBS 117610</strain>
    </source>
</reference>
<feature type="domain" description="Xylanolytic transcriptional activator regulatory" evidence="9">
    <location>
        <begin position="169"/>
        <end position="240"/>
    </location>
</feature>
<evidence type="ECO:0000256" key="8">
    <source>
        <dbReference type="SAM" id="MobiDB-lite"/>
    </source>
</evidence>
<dbReference type="STRING" id="656916.A0A2G7G0C7"/>
<keyword evidence="6" id="KW-0325">Glycoprotein</keyword>
<dbReference type="Proteomes" id="UP000231358">
    <property type="component" value="Unassembled WGS sequence"/>
</dbReference>
<feature type="region of interest" description="Disordered" evidence="8">
    <location>
        <begin position="484"/>
        <end position="509"/>
    </location>
</feature>
<comment type="similarity">
    <text evidence="1">Belongs to the sulfatase family.</text>
</comment>
<dbReference type="InterPro" id="IPR000917">
    <property type="entry name" value="Sulfatase_N"/>
</dbReference>
<evidence type="ECO:0000256" key="4">
    <source>
        <dbReference type="ARBA" id="ARBA00023015"/>
    </source>
</evidence>
<name>A0A2G7G0C7_9EURO</name>
<keyword evidence="2" id="KW-0732">Signal</keyword>
<evidence type="ECO:0000256" key="3">
    <source>
        <dbReference type="ARBA" id="ARBA00022801"/>
    </source>
</evidence>
<dbReference type="CDD" id="cd12148">
    <property type="entry name" value="fungal_TF_MHR"/>
    <property type="match status" value="1"/>
</dbReference>
<dbReference type="PANTHER" id="PTHR43108">
    <property type="entry name" value="N-ACETYLGLUCOSAMINE-6-SULFATASE FAMILY MEMBER"/>
    <property type="match status" value="1"/>
</dbReference>
<dbReference type="Gene3D" id="3.40.720.10">
    <property type="entry name" value="Alkaline Phosphatase, subunit A"/>
    <property type="match status" value="2"/>
</dbReference>
<keyword evidence="11" id="KW-1185">Reference proteome</keyword>
<organism evidence="10 11">
    <name type="scientific">Aspergillus arachidicola</name>
    <dbReference type="NCBI Taxonomy" id="656916"/>
    <lineage>
        <taxon>Eukaryota</taxon>
        <taxon>Fungi</taxon>
        <taxon>Dikarya</taxon>
        <taxon>Ascomycota</taxon>
        <taxon>Pezizomycotina</taxon>
        <taxon>Eurotiomycetes</taxon>
        <taxon>Eurotiomycetidae</taxon>
        <taxon>Eurotiales</taxon>
        <taxon>Aspergillaceae</taxon>
        <taxon>Aspergillus</taxon>
        <taxon>Aspergillus subgen. Circumdati</taxon>
    </lineage>
</organism>
<dbReference type="GO" id="GO:0008270">
    <property type="term" value="F:zinc ion binding"/>
    <property type="evidence" value="ECO:0007669"/>
    <property type="project" value="InterPro"/>
</dbReference>
<dbReference type="GO" id="GO:0003677">
    <property type="term" value="F:DNA binding"/>
    <property type="evidence" value="ECO:0007669"/>
    <property type="project" value="InterPro"/>
</dbReference>
<sequence>MVPTSKWEPTIPATIPTAKYPSDIHPQIMLDGDISVNGSAVTEASLVARRVNVYNSTALSSATLLSPLVMSSLLRDYFDRLYPLPSFNFLHKDTVVRRCSEGTIDESLKLAICAITALYFGQYKSEHVAWAQQSEQLILDRLERPSIFLIQASLLTIRYRAGVGQFPRAFILAGLAARWAVSLRLNYEHSGLGLIAQEVRRRTFWSLYLLEDSFCVGLKEFELFDPEIIHLQLPCEDEDFHNERPVLTGFLHPGKGLEPEILGARAAFVKLAFVRRGVMRLNRRICAKEVSLADYLDPWKGELHWPASGYPESTPHPAVERMTLPERVLMKDKCFGHAEQIVKVLSDFVHHKDEQHMLDFDVAVCAYHAARLILFGTYTGRSDEALPMQMAIYKAQLCLDVITRYFGFSAQLKSMRQILERAILQHKKWLESSDHRPVATADPSPHPPVGISRDAYMRQRLAIHSLLRQSDFVDDSCDAAPEPTRPLLSWTASTEDDQMPQPASDWDGRGIVDPVTEQIGSEPNLFCGLEYGLDLLGWAVEGTEEALGFIGELDEQFMYLKGRMAVPVSGARGRQPNVIFIMADDHASKAISCYGAGINHTPNIDRLATEGMKFNHCYVTNSICTPSRAAILCGTYNHVNGVMTLDDHINKHIPNVAKHLRRGGYQTAMVGKWHLGESVDNQPTGFDYWSVLPGQGLYWDPNFIESAGERVEPGYVTDIITDKSLDWIKSRNRDRPFFLMCHHKAPHRSWECDDKHKHLYKDPVRLPDTFTDDYKNRAKAAKIAKMRVAEDLTYQDLGLVQPDGGHRVGEPVLQELGSSERKVPVPGSIAELHSMRLIDKDDGTVFTFKSHGELAEFKFQRYMQRYLRTIKSIDDNVGRMLDYLDSEPQLAENTIVVYTSDQGFFLGEHGWFDKRFMYEESFQMPFLIRYPKEIIAGSVCDDIICNVDFAPTWLDYASLPAPSYMQGTSFRPLLQGRTPEAWQQVAYHRYWMHNDIIHHAYAHYGIRNQRYKLIYWYNEPLDVKGARPGGREHKEWELFDCDKDPLELFNVYHEGEYQGVVRQMTTLLEKKMAEIGDEPVHPKQQWLLGSL</sequence>